<proteinExistence type="predicted"/>
<evidence type="ECO:0008006" key="5">
    <source>
        <dbReference type="Google" id="ProtNLM"/>
    </source>
</evidence>
<dbReference type="EMBL" id="BAAARA010000022">
    <property type="protein sequence ID" value="GAA2361328.1"/>
    <property type="molecule type" value="Genomic_DNA"/>
</dbReference>
<evidence type="ECO:0000256" key="1">
    <source>
        <dbReference type="SAM" id="MobiDB-lite"/>
    </source>
</evidence>
<comment type="caution">
    <text evidence="3">The sequence shown here is derived from an EMBL/GenBank/DDBJ whole genome shotgun (WGS) entry which is preliminary data.</text>
</comment>
<dbReference type="SUPFAM" id="SSF69318">
    <property type="entry name" value="Integrin alpha N-terminal domain"/>
    <property type="match status" value="1"/>
</dbReference>
<evidence type="ECO:0000313" key="4">
    <source>
        <dbReference type="Proteomes" id="UP001501218"/>
    </source>
</evidence>
<gene>
    <name evidence="3" type="ORF">GCM10009854_45780</name>
</gene>
<evidence type="ECO:0000256" key="2">
    <source>
        <dbReference type="SAM" id="SignalP"/>
    </source>
</evidence>
<name>A0ABN3GVF3_9PSEU</name>
<dbReference type="RefSeq" id="WP_344136829.1">
    <property type="nucleotide sequence ID" value="NZ_BAAARA010000022.1"/>
</dbReference>
<accession>A0ABN3GVF3</accession>
<sequence length="214" mass="22441">MYRRSGRCLGTVALAGAAVLATGQPAVAQPAPAGESETVHADVDGDGAANAVTVRKVDDTTQVISFALPGESVMTTAPAEYAVLQTPRATDVDRDGVAEVAVTVAAGANTQTFQLFKYDPEAGVVAIRRGGEPFTLHEGGGATARSGYQCEDTGKGWMLRTVDARYDDVTAKFDGTSSWFVFHGNSTSRWTRAPFSDVPADDPRLNLDPTTCAP</sequence>
<protein>
    <recommendedName>
        <fullName evidence="5">VCBS repeat-containing protein</fullName>
    </recommendedName>
</protein>
<evidence type="ECO:0000313" key="3">
    <source>
        <dbReference type="EMBL" id="GAA2361328.1"/>
    </source>
</evidence>
<keyword evidence="4" id="KW-1185">Reference proteome</keyword>
<feature type="chain" id="PRO_5045469083" description="VCBS repeat-containing protein" evidence="2">
    <location>
        <begin position="29"/>
        <end position="214"/>
    </location>
</feature>
<reference evidence="3 4" key="1">
    <citation type="journal article" date="2019" name="Int. J. Syst. Evol. Microbiol.">
        <title>The Global Catalogue of Microorganisms (GCM) 10K type strain sequencing project: providing services to taxonomists for standard genome sequencing and annotation.</title>
        <authorList>
            <consortium name="The Broad Institute Genomics Platform"/>
            <consortium name="The Broad Institute Genome Sequencing Center for Infectious Disease"/>
            <person name="Wu L."/>
            <person name="Ma J."/>
        </authorList>
    </citation>
    <scope>NUCLEOTIDE SEQUENCE [LARGE SCALE GENOMIC DNA]</scope>
    <source>
        <strain evidence="3 4">JCM 16221</strain>
    </source>
</reference>
<feature type="region of interest" description="Disordered" evidence="1">
    <location>
        <begin position="192"/>
        <end position="214"/>
    </location>
</feature>
<dbReference type="InterPro" id="IPR028994">
    <property type="entry name" value="Integrin_alpha_N"/>
</dbReference>
<organism evidence="3 4">
    <name type="scientific">Saccharopolyspora halophila</name>
    <dbReference type="NCBI Taxonomy" id="405551"/>
    <lineage>
        <taxon>Bacteria</taxon>
        <taxon>Bacillati</taxon>
        <taxon>Actinomycetota</taxon>
        <taxon>Actinomycetes</taxon>
        <taxon>Pseudonocardiales</taxon>
        <taxon>Pseudonocardiaceae</taxon>
        <taxon>Saccharopolyspora</taxon>
    </lineage>
</organism>
<keyword evidence="2" id="KW-0732">Signal</keyword>
<feature type="signal peptide" evidence="2">
    <location>
        <begin position="1"/>
        <end position="28"/>
    </location>
</feature>
<dbReference type="Proteomes" id="UP001501218">
    <property type="component" value="Unassembled WGS sequence"/>
</dbReference>